<evidence type="ECO:0000256" key="3">
    <source>
        <dbReference type="ARBA" id="ARBA00022729"/>
    </source>
</evidence>
<comment type="similarity">
    <text evidence="1">Belongs to the bacterial solute-binding protein 1 family.</text>
</comment>
<dbReference type="Gene3D" id="3.40.190.10">
    <property type="entry name" value="Periplasmic binding protein-like II"/>
    <property type="match status" value="1"/>
</dbReference>
<dbReference type="GO" id="GO:0055085">
    <property type="term" value="P:transmembrane transport"/>
    <property type="evidence" value="ECO:0007669"/>
    <property type="project" value="InterPro"/>
</dbReference>
<proteinExistence type="inferred from homology"/>
<organism evidence="4 5">
    <name type="scientific">Candidatus Falkowbacteria bacterium HGW-Falkowbacteria-2</name>
    <dbReference type="NCBI Taxonomy" id="2013769"/>
    <lineage>
        <taxon>Bacteria</taxon>
        <taxon>Candidatus Falkowiibacteriota</taxon>
    </lineage>
</organism>
<dbReference type="InterPro" id="IPR050490">
    <property type="entry name" value="Bact_solute-bd_prot1"/>
</dbReference>
<evidence type="ECO:0000313" key="4">
    <source>
        <dbReference type="EMBL" id="PKM87235.1"/>
    </source>
</evidence>
<accession>A0A2N2DXP3</accession>
<evidence type="ECO:0000313" key="5">
    <source>
        <dbReference type="Proteomes" id="UP000233325"/>
    </source>
</evidence>
<keyword evidence="3" id="KW-0732">Signal</keyword>
<evidence type="ECO:0000256" key="2">
    <source>
        <dbReference type="ARBA" id="ARBA00022448"/>
    </source>
</evidence>
<sequence>MPKKILALFLLGIFVLTAGFGCKTVDKKTQAAMQPISLTYWRVFDGPDTLAPIIDAYKVIHPNISITYRKLRYEEYETELLNALAEDRGPDILSIHNTWMPKYQNKLTPMPASITMAYPVEQGSIKKEVIPQLQTVKSPSLKEIKDRFVDVVYGDVVMTDNQVYGLPLSVDTLALFYNRDLFNNAGIVEAPLYWNKEFQQNVKKLTRQDAVLGLVQSGIALGGGTNIERYSDILSILMMQNGATMMEGNRVLFHLLPQANKDNGYNPGLEALRFYIDFANPGKEVYSWNDELPNSIELFASGKLAMMFGYSYHVDTIKALAPKLNFSISKLPQIEGSPIEVNFANYWIETVSKKSKYPNEAWDFVLFATKEQQAKKYLEATGKPTALRSLVAEQRNSDEIGVFASQVLTAKSWYRGKNAQAAETAIAEMISTASENLEKIIDAINAGAAKVQQTVN</sequence>
<dbReference type="Proteomes" id="UP000233325">
    <property type="component" value="Unassembled WGS sequence"/>
</dbReference>
<dbReference type="SUPFAM" id="SSF53850">
    <property type="entry name" value="Periplasmic binding protein-like II"/>
    <property type="match status" value="1"/>
</dbReference>
<name>A0A2N2DXP3_9BACT</name>
<keyword evidence="2" id="KW-0813">Transport</keyword>
<comment type="caution">
    <text evidence="4">The sequence shown here is derived from an EMBL/GenBank/DDBJ whole genome shotgun (WGS) entry which is preliminary data.</text>
</comment>
<evidence type="ECO:0000256" key="1">
    <source>
        <dbReference type="ARBA" id="ARBA00008520"/>
    </source>
</evidence>
<dbReference type="InterPro" id="IPR006059">
    <property type="entry name" value="SBP"/>
</dbReference>
<reference evidence="4 5" key="1">
    <citation type="journal article" date="2017" name="ISME J.">
        <title>Potential for microbial H2 and metal transformations associated with novel bacteria and archaea in deep terrestrial subsurface sediments.</title>
        <authorList>
            <person name="Hernsdorf A.W."/>
            <person name="Amano Y."/>
            <person name="Miyakawa K."/>
            <person name="Ise K."/>
            <person name="Suzuki Y."/>
            <person name="Anantharaman K."/>
            <person name="Probst A."/>
            <person name="Burstein D."/>
            <person name="Thomas B.C."/>
            <person name="Banfield J.F."/>
        </authorList>
    </citation>
    <scope>NUCLEOTIDE SEQUENCE [LARGE SCALE GENOMIC DNA]</scope>
    <source>
        <strain evidence="4">HGW-Falkowbacteria-2</strain>
    </source>
</reference>
<dbReference type="PROSITE" id="PS51257">
    <property type="entry name" value="PROKAR_LIPOPROTEIN"/>
    <property type="match status" value="1"/>
</dbReference>
<dbReference type="InterPro" id="IPR006061">
    <property type="entry name" value="SBP_1_CS"/>
</dbReference>
<dbReference type="PANTHER" id="PTHR43649">
    <property type="entry name" value="ARABINOSE-BINDING PROTEIN-RELATED"/>
    <property type="match status" value="1"/>
</dbReference>
<dbReference type="EMBL" id="PHAH01000051">
    <property type="protein sequence ID" value="PKM87235.1"/>
    <property type="molecule type" value="Genomic_DNA"/>
</dbReference>
<dbReference type="PROSITE" id="PS01037">
    <property type="entry name" value="SBP_BACTERIAL_1"/>
    <property type="match status" value="1"/>
</dbReference>
<protein>
    <recommendedName>
        <fullName evidence="6">ABC transporter substrate-binding protein</fullName>
    </recommendedName>
</protein>
<dbReference type="PANTHER" id="PTHR43649:SF12">
    <property type="entry name" value="DIACETYLCHITOBIOSE BINDING PROTEIN DASA"/>
    <property type="match status" value="1"/>
</dbReference>
<dbReference type="Pfam" id="PF01547">
    <property type="entry name" value="SBP_bac_1"/>
    <property type="match status" value="1"/>
</dbReference>
<evidence type="ECO:0008006" key="6">
    <source>
        <dbReference type="Google" id="ProtNLM"/>
    </source>
</evidence>
<dbReference type="AlphaFoldDB" id="A0A2N2DXP3"/>
<gene>
    <name evidence="4" type="ORF">CVU83_03230</name>
</gene>